<evidence type="ECO:0000313" key="2">
    <source>
        <dbReference type="EMBL" id="EON67063.1"/>
    </source>
</evidence>
<dbReference type="GeneID" id="19903491"/>
<feature type="region of interest" description="Disordered" evidence="1">
    <location>
        <begin position="190"/>
        <end position="222"/>
    </location>
</feature>
<feature type="region of interest" description="Disordered" evidence="1">
    <location>
        <begin position="1"/>
        <end position="53"/>
    </location>
</feature>
<sequence length="295" mass="32790">MSGPQRALSPDHPLPRLPSSPIIPSTINTATIPGGDGAFLSPPGAFNPRLLPNPRTLPPLSALSLPAHWPVPPSSPPTRALLPLPPRDPFPLECYFRRPPSAAIEQARRIPPLVPSARALPADATWSTLSVFPPPEELPELEFHLPLHERRTQTFTEEQIEEWRQGDSRQSLAAQRVEPDASLRLAPLEYRLPAEQRPHSPDGLEAPRRRDTQQTAVAGPSEAASAAADIWWKELLPQPVEPPVVMDESVRYGLEKLRRGRPAKKGRVARVRRARHRRPHREDYMGDVEMSGALQ</sequence>
<protein>
    <submittedName>
        <fullName evidence="2">Uncharacterized protein</fullName>
    </submittedName>
</protein>
<dbReference type="EMBL" id="JH767584">
    <property type="protein sequence ID" value="EON67063.1"/>
    <property type="molecule type" value="Genomic_DNA"/>
</dbReference>
<feature type="compositionally biased region" description="Low complexity" evidence="1">
    <location>
        <begin position="19"/>
        <end position="33"/>
    </location>
</feature>
<accession>R7YYY7</accession>
<feature type="compositionally biased region" description="Basic and acidic residues" evidence="1">
    <location>
        <begin position="192"/>
        <end position="212"/>
    </location>
</feature>
<feature type="region of interest" description="Disordered" evidence="1">
    <location>
        <begin position="259"/>
        <end position="295"/>
    </location>
</feature>
<gene>
    <name evidence="2" type="ORF">W97_06180</name>
</gene>
<dbReference type="AlphaFoldDB" id="R7YYY7"/>
<dbReference type="Proteomes" id="UP000016924">
    <property type="component" value="Unassembled WGS sequence"/>
</dbReference>
<dbReference type="RefSeq" id="XP_007782380.1">
    <property type="nucleotide sequence ID" value="XM_007784190.1"/>
</dbReference>
<name>R7YYY7_CONA1</name>
<keyword evidence="3" id="KW-1185">Reference proteome</keyword>
<proteinExistence type="predicted"/>
<reference evidence="3" key="1">
    <citation type="submission" date="2012-06" db="EMBL/GenBank/DDBJ databases">
        <title>The genome sequence of Coniosporium apollinis CBS 100218.</title>
        <authorList>
            <consortium name="The Broad Institute Genome Sequencing Platform"/>
            <person name="Cuomo C."/>
            <person name="Gorbushina A."/>
            <person name="Noack S."/>
            <person name="Walker B."/>
            <person name="Young S.K."/>
            <person name="Zeng Q."/>
            <person name="Gargeya S."/>
            <person name="Fitzgerald M."/>
            <person name="Haas B."/>
            <person name="Abouelleil A."/>
            <person name="Alvarado L."/>
            <person name="Arachchi H.M."/>
            <person name="Berlin A.M."/>
            <person name="Chapman S.B."/>
            <person name="Goldberg J."/>
            <person name="Griggs A."/>
            <person name="Gujja S."/>
            <person name="Hansen M."/>
            <person name="Howarth C."/>
            <person name="Imamovic A."/>
            <person name="Larimer J."/>
            <person name="McCowan C."/>
            <person name="Montmayeur A."/>
            <person name="Murphy C."/>
            <person name="Neiman D."/>
            <person name="Pearson M."/>
            <person name="Priest M."/>
            <person name="Roberts A."/>
            <person name="Saif S."/>
            <person name="Shea T."/>
            <person name="Sisk P."/>
            <person name="Sykes S."/>
            <person name="Wortman J."/>
            <person name="Nusbaum C."/>
            <person name="Birren B."/>
        </authorList>
    </citation>
    <scope>NUCLEOTIDE SEQUENCE [LARGE SCALE GENOMIC DNA]</scope>
    <source>
        <strain evidence="3">CBS 100218</strain>
    </source>
</reference>
<dbReference type="OrthoDB" id="10635664at2759"/>
<organism evidence="2 3">
    <name type="scientific">Coniosporium apollinis (strain CBS 100218)</name>
    <name type="common">Rock-inhabiting black yeast</name>
    <dbReference type="NCBI Taxonomy" id="1168221"/>
    <lineage>
        <taxon>Eukaryota</taxon>
        <taxon>Fungi</taxon>
        <taxon>Dikarya</taxon>
        <taxon>Ascomycota</taxon>
        <taxon>Pezizomycotina</taxon>
        <taxon>Dothideomycetes</taxon>
        <taxon>Dothideomycetes incertae sedis</taxon>
        <taxon>Coniosporium</taxon>
    </lineage>
</organism>
<evidence type="ECO:0000313" key="3">
    <source>
        <dbReference type="Proteomes" id="UP000016924"/>
    </source>
</evidence>
<feature type="compositionally biased region" description="Basic residues" evidence="1">
    <location>
        <begin position="259"/>
        <end position="279"/>
    </location>
</feature>
<evidence type="ECO:0000256" key="1">
    <source>
        <dbReference type="SAM" id="MobiDB-lite"/>
    </source>
</evidence>
<dbReference type="HOGENOM" id="CLU_943380_0_0_1"/>